<dbReference type="RefSeq" id="WP_150405020.1">
    <property type="nucleotide sequence ID" value="NZ_VXLC01000015.1"/>
</dbReference>
<evidence type="ECO:0000259" key="8">
    <source>
        <dbReference type="SMART" id="SM00822"/>
    </source>
</evidence>
<proteinExistence type="inferred from homology"/>
<keyword evidence="3" id="KW-0134">Cell wall</keyword>
<dbReference type="Proteomes" id="UP000323876">
    <property type="component" value="Unassembled WGS sequence"/>
</dbReference>
<dbReference type="SMART" id="SM00822">
    <property type="entry name" value="PKS_KR"/>
    <property type="match status" value="1"/>
</dbReference>
<dbReference type="Pfam" id="PF00106">
    <property type="entry name" value="adh_short"/>
    <property type="match status" value="1"/>
</dbReference>
<evidence type="ECO:0000313" key="10">
    <source>
        <dbReference type="Proteomes" id="UP000323876"/>
    </source>
</evidence>
<keyword evidence="10" id="KW-1185">Reference proteome</keyword>
<dbReference type="PANTHER" id="PTHR42879">
    <property type="entry name" value="3-OXOACYL-(ACYL-CARRIER-PROTEIN) REDUCTASE"/>
    <property type="match status" value="1"/>
</dbReference>
<reference evidence="9 10" key="1">
    <citation type="submission" date="2019-09" db="EMBL/GenBank/DDBJ databases">
        <authorList>
            <person name="Wang X."/>
        </authorList>
    </citation>
    <scope>NUCLEOTIDE SEQUENCE [LARGE SCALE GENOMIC DNA]</scope>
    <source>
        <strain evidence="9 10">CICC 11023</strain>
    </source>
</reference>
<dbReference type="PROSITE" id="PS00061">
    <property type="entry name" value="ADH_SHORT"/>
    <property type="match status" value="1"/>
</dbReference>
<dbReference type="PRINTS" id="PR00081">
    <property type="entry name" value="GDHRDH"/>
</dbReference>
<dbReference type="AlphaFoldDB" id="A0A5N0E7Q6"/>
<dbReference type="GO" id="GO:0032787">
    <property type="term" value="P:monocarboxylic acid metabolic process"/>
    <property type="evidence" value="ECO:0007669"/>
    <property type="project" value="UniProtKB-ARBA"/>
</dbReference>
<comment type="catalytic activity">
    <reaction evidence="6">
        <text>a (3R)-hydroxyacyl-[ACP] + NADP(+) = a 3-oxoacyl-[ACP] + NADPH + H(+)</text>
        <dbReference type="Rhea" id="RHEA:17397"/>
        <dbReference type="Rhea" id="RHEA-COMP:9916"/>
        <dbReference type="Rhea" id="RHEA-COMP:9945"/>
        <dbReference type="ChEBI" id="CHEBI:15378"/>
        <dbReference type="ChEBI" id="CHEBI:57783"/>
        <dbReference type="ChEBI" id="CHEBI:58349"/>
        <dbReference type="ChEBI" id="CHEBI:78776"/>
        <dbReference type="ChEBI" id="CHEBI:78827"/>
        <dbReference type="EC" id="1.1.1.100"/>
    </reaction>
    <physiologicalReaction direction="right-to-left" evidence="6">
        <dbReference type="Rhea" id="RHEA:17399"/>
    </physiologicalReaction>
</comment>
<evidence type="ECO:0000256" key="4">
    <source>
        <dbReference type="ARBA" id="ARBA00023002"/>
    </source>
</evidence>
<dbReference type="SUPFAM" id="SSF51735">
    <property type="entry name" value="NAD(P)-binding Rossmann-fold domains"/>
    <property type="match status" value="1"/>
</dbReference>
<dbReference type="InterPro" id="IPR050259">
    <property type="entry name" value="SDR"/>
</dbReference>
<dbReference type="InterPro" id="IPR057326">
    <property type="entry name" value="KR_dom"/>
</dbReference>
<dbReference type="InterPro" id="IPR036291">
    <property type="entry name" value="NAD(P)-bd_dom_sf"/>
</dbReference>
<dbReference type="FunFam" id="3.40.50.720:FF:000084">
    <property type="entry name" value="Short-chain dehydrogenase reductase"/>
    <property type="match status" value="1"/>
</dbReference>
<evidence type="ECO:0000256" key="2">
    <source>
        <dbReference type="ARBA" id="ARBA00006484"/>
    </source>
</evidence>
<dbReference type="PANTHER" id="PTHR42879:SF2">
    <property type="entry name" value="3-OXOACYL-[ACYL-CARRIER-PROTEIN] REDUCTASE FABG"/>
    <property type="match status" value="1"/>
</dbReference>
<organism evidence="9 10">
    <name type="scientific">Nocardia colli</name>
    <dbReference type="NCBI Taxonomy" id="2545717"/>
    <lineage>
        <taxon>Bacteria</taxon>
        <taxon>Bacillati</taxon>
        <taxon>Actinomycetota</taxon>
        <taxon>Actinomycetes</taxon>
        <taxon>Mycobacteriales</taxon>
        <taxon>Nocardiaceae</taxon>
        <taxon>Nocardia</taxon>
    </lineage>
</organism>
<dbReference type="InterPro" id="IPR020904">
    <property type="entry name" value="Sc_DH/Rdtase_CS"/>
</dbReference>
<evidence type="ECO:0000256" key="5">
    <source>
        <dbReference type="ARBA" id="ARBA00040781"/>
    </source>
</evidence>
<comment type="similarity">
    <text evidence="2 7">Belongs to the short-chain dehydrogenases/reductases (SDR) family.</text>
</comment>
<feature type="domain" description="Ketoreductase" evidence="8">
    <location>
        <begin position="12"/>
        <end position="194"/>
    </location>
</feature>
<comment type="caution">
    <text evidence="9">The sequence shown here is derived from an EMBL/GenBank/DDBJ whole genome shotgun (WGS) entry which is preliminary data.</text>
</comment>
<evidence type="ECO:0000256" key="7">
    <source>
        <dbReference type="RuleBase" id="RU000363"/>
    </source>
</evidence>
<keyword evidence="4" id="KW-0560">Oxidoreductase</keyword>
<sequence>MPDDTPRDLADRHALVTGGSRGIGAAIAHRLAGAGARLTLLSRDFARATETVARLPKSAQAHAIACDITDPEAIAAAFTDARLKHGAIDILINNAGQAASAPLRRTTDELWQNMLAVNLTGTFLCTRSALPDMLASGRGRVINIASTAGLRGYPYVTAYAAAKHGVIGLTRSLALELAGTPITVNAICPGFTDTDLLQESVTHVIETTGRSADAARAAFTRHNPQGRLIEPHEVAATVAWLCSDAADSLTGQSISISGGEVM</sequence>
<dbReference type="Gene3D" id="3.40.50.720">
    <property type="entry name" value="NAD(P)-binding Rossmann-like Domain"/>
    <property type="match status" value="1"/>
</dbReference>
<dbReference type="EMBL" id="VXLC01000015">
    <property type="protein sequence ID" value="KAA8885462.1"/>
    <property type="molecule type" value="Genomic_DNA"/>
</dbReference>
<gene>
    <name evidence="9" type="ORF">F3087_27895</name>
</gene>
<protein>
    <recommendedName>
        <fullName evidence="5">3-oxoacyl-[acyl-carrier-protein] reductase MabA</fullName>
    </recommendedName>
</protein>
<name>A0A5N0E7Q6_9NOCA</name>
<dbReference type="NCBIfam" id="NF009466">
    <property type="entry name" value="PRK12826.1-2"/>
    <property type="match status" value="1"/>
</dbReference>
<comment type="subcellular location">
    <subcellularLocation>
        <location evidence="1">Secreted</location>
        <location evidence="1">Cell wall</location>
    </subcellularLocation>
</comment>
<dbReference type="CDD" id="cd05233">
    <property type="entry name" value="SDR_c"/>
    <property type="match status" value="1"/>
</dbReference>
<evidence type="ECO:0000256" key="1">
    <source>
        <dbReference type="ARBA" id="ARBA00004191"/>
    </source>
</evidence>
<dbReference type="PRINTS" id="PR00080">
    <property type="entry name" value="SDRFAMILY"/>
</dbReference>
<evidence type="ECO:0000256" key="3">
    <source>
        <dbReference type="ARBA" id="ARBA00022512"/>
    </source>
</evidence>
<dbReference type="OrthoDB" id="9804774at2"/>
<accession>A0A5N0E7Q6</accession>
<evidence type="ECO:0000313" key="9">
    <source>
        <dbReference type="EMBL" id="KAA8885462.1"/>
    </source>
</evidence>
<dbReference type="GO" id="GO:0004316">
    <property type="term" value="F:3-oxoacyl-[acyl-carrier-protein] reductase (NADPH) activity"/>
    <property type="evidence" value="ECO:0007669"/>
    <property type="project" value="UniProtKB-EC"/>
</dbReference>
<keyword evidence="3" id="KW-0964">Secreted</keyword>
<dbReference type="NCBIfam" id="NF005559">
    <property type="entry name" value="PRK07231.1"/>
    <property type="match status" value="1"/>
</dbReference>
<dbReference type="InterPro" id="IPR002347">
    <property type="entry name" value="SDR_fam"/>
</dbReference>
<evidence type="ECO:0000256" key="6">
    <source>
        <dbReference type="ARBA" id="ARBA00047400"/>
    </source>
</evidence>